<reference evidence="7" key="1">
    <citation type="submission" date="2020-11" db="EMBL/GenBank/DDBJ databases">
        <authorList>
            <consortium name="DOE Joint Genome Institute"/>
            <person name="Ahrendt S."/>
            <person name="Riley R."/>
            <person name="Andreopoulos W."/>
            <person name="Labutti K."/>
            <person name="Pangilinan J."/>
            <person name="Ruiz-Duenas F.J."/>
            <person name="Barrasa J.M."/>
            <person name="Sanchez-Garcia M."/>
            <person name="Camarero S."/>
            <person name="Miyauchi S."/>
            <person name="Serrano A."/>
            <person name="Linde D."/>
            <person name="Babiker R."/>
            <person name="Drula E."/>
            <person name="Ayuso-Fernandez I."/>
            <person name="Pacheco R."/>
            <person name="Padilla G."/>
            <person name="Ferreira P."/>
            <person name="Barriuso J."/>
            <person name="Kellner H."/>
            <person name="Castanera R."/>
            <person name="Alfaro M."/>
            <person name="Ramirez L."/>
            <person name="Pisabarro A.G."/>
            <person name="Kuo A."/>
            <person name="Tritt A."/>
            <person name="Lipzen A."/>
            <person name="He G."/>
            <person name="Yan M."/>
            <person name="Ng V."/>
            <person name="Cullen D."/>
            <person name="Martin F."/>
            <person name="Rosso M.-N."/>
            <person name="Henrissat B."/>
            <person name="Hibbett D."/>
            <person name="Martinez A.T."/>
            <person name="Grigoriev I.V."/>
        </authorList>
    </citation>
    <scope>NUCLEOTIDE SEQUENCE</scope>
    <source>
        <strain evidence="7">CBS 506.95</strain>
    </source>
</reference>
<name>A0A9P6JWJ0_9AGAR</name>
<dbReference type="GO" id="GO:0016020">
    <property type="term" value="C:membrane"/>
    <property type="evidence" value="ECO:0007669"/>
    <property type="project" value="UniProtKB-SubCell"/>
</dbReference>
<evidence type="ECO:0000256" key="4">
    <source>
        <dbReference type="ARBA" id="ARBA00023136"/>
    </source>
</evidence>
<feature type="compositionally biased region" description="Polar residues" evidence="5">
    <location>
        <begin position="616"/>
        <end position="625"/>
    </location>
</feature>
<dbReference type="PANTHER" id="PTHR12570:SF65">
    <property type="entry name" value="MAGNESIUM TRANSPORTER NIPA9-RELATED"/>
    <property type="match status" value="1"/>
</dbReference>
<feature type="transmembrane region" description="Helical" evidence="6">
    <location>
        <begin position="405"/>
        <end position="425"/>
    </location>
</feature>
<evidence type="ECO:0000256" key="1">
    <source>
        <dbReference type="ARBA" id="ARBA00004141"/>
    </source>
</evidence>
<feature type="region of interest" description="Disordered" evidence="5">
    <location>
        <begin position="65"/>
        <end position="161"/>
    </location>
</feature>
<feature type="transmembrane region" description="Helical" evidence="6">
    <location>
        <begin position="273"/>
        <end position="291"/>
    </location>
</feature>
<evidence type="ECO:0000313" key="7">
    <source>
        <dbReference type="EMBL" id="KAF9535114.1"/>
    </source>
</evidence>
<feature type="transmembrane region" description="Helical" evidence="6">
    <location>
        <begin position="437"/>
        <end position="456"/>
    </location>
</feature>
<sequence>MAAETTFAEVLLLGWKSWLVNSALQGLDDLPKLSFRTFIGILMAVSGNVLISLALNLQKLAHKRVETERNDIKKGRSSEFSESIVNPPTPDERDEDQESNSRNDQDDIFTNRNTTAQRDAELQPLTSRMEPMAHDYGTGSSTPPSERPTTTPKRTFTSRFNPLRRKKPGAKFMLPVDVISEDAALHGLATLRKKPSSSEDSDSDAVDENEGEYLKSKLWWTGFLLMNIGETGNFISYAFAPASMVAPLGTFALMANCFFAPLLLREHFKKRDLLGVLIAVIGAITVVLASNASDTRLDMDALLKALRQTPFIVFSCIYVVGAVTLATLSEWEVGRKHVFVDVGLCALFGGFTVLSTKGISTLLTLEWMNIFTHWITYALLLVLLLTGIGQIRYLNRALMRFDSKVVIPVQFVFFTLSAIIGSAILYGDFKKARFHQVITFLYGCAATFAGVFIIAWSPKDRNDEFPLDEEQIEEDSDPITDPVQAGQEGARLGMGTLGRRQRATLVLPSGINPPTNSPVLGHKRSGVISTMGISPAQHLLLVHTPPRESSLRDRSDDDTGRERSLSVTNSPVESYSRRRTVSWYGHDTYRNRSGGATRNSSTVGRRRDDTGITRTESNPPGSVRR</sequence>
<dbReference type="InterPro" id="IPR008521">
    <property type="entry name" value="Mg_trans_NIPA"/>
</dbReference>
<keyword evidence="2 6" id="KW-0812">Transmembrane</keyword>
<feature type="region of interest" description="Disordered" evidence="5">
    <location>
        <begin position="542"/>
        <end position="625"/>
    </location>
</feature>
<comment type="caution">
    <text evidence="7">The sequence shown here is derived from an EMBL/GenBank/DDBJ whole genome shotgun (WGS) entry which is preliminary data.</text>
</comment>
<comment type="subcellular location">
    <subcellularLocation>
        <location evidence="1">Membrane</location>
        <topology evidence="1">Multi-pass membrane protein</topology>
    </subcellularLocation>
</comment>
<feature type="transmembrane region" description="Helical" evidence="6">
    <location>
        <begin position="311"/>
        <end position="331"/>
    </location>
</feature>
<feature type="transmembrane region" description="Helical" evidence="6">
    <location>
        <begin position="245"/>
        <end position="264"/>
    </location>
</feature>
<feature type="transmembrane region" description="Helical" evidence="6">
    <location>
        <begin position="374"/>
        <end position="393"/>
    </location>
</feature>
<feature type="compositionally biased region" description="Low complexity" evidence="5">
    <location>
        <begin position="137"/>
        <end position="155"/>
    </location>
</feature>
<feature type="compositionally biased region" description="Basic and acidic residues" evidence="5">
    <location>
        <begin position="545"/>
        <end position="564"/>
    </location>
</feature>
<keyword evidence="8" id="KW-1185">Reference proteome</keyword>
<evidence type="ECO:0000313" key="8">
    <source>
        <dbReference type="Proteomes" id="UP000807306"/>
    </source>
</evidence>
<feature type="compositionally biased region" description="Basic and acidic residues" evidence="5">
    <location>
        <begin position="65"/>
        <end position="79"/>
    </location>
</feature>
<dbReference type="AlphaFoldDB" id="A0A9P6JWJ0"/>
<gene>
    <name evidence="7" type="ORF">CPB83DRAFT_803611</name>
</gene>
<dbReference type="PANTHER" id="PTHR12570">
    <property type="match status" value="1"/>
</dbReference>
<accession>A0A9P6JWJ0</accession>
<dbReference type="InterPro" id="IPR037185">
    <property type="entry name" value="EmrE-like"/>
</dbReference>
<dbReference type="SUPFAM" id="SSF103481">
    <property type="entry name" value="Multidrug resistance efflux transporter EmrE"/>
    <property type="match status" value="1"/>
</dbReference>
<feature type="compositionally biased region" description="Polar residues" evidence="5">
    <location>
        <begin position="108"/>
        <end position="117"/>
    </location>
</feature>
<organism evidence="7 8">
    <name type="scientific">Crepidotus variabilis</name>
    <dbReference type="NCBI Taxonomy" id="179855"/>
    <lineage>
        <taxon>Eukaryota</taxon>
        <taxon>Fungi</taxon>
        <taxon>Dikarya</taxon>
        <taxon>Basidiomycota</taxon>
        <taxon>Agaricomycotina</taxon>
        <taxon>Agaricomycetes</taxon>
        <taxon>Agaricomycetidae</taxon>
        <taxon>Agaricales</taxon>
        <taxon>Agaricineae</taxon>
        <taxon>Crepidotaceae</taxon>
        <taxon>Crepidotus</taxon>
    </lineage>
</organism>
<protein>
    <submittedName>
        <fullName evidence="7">Magnesium transporter NIPA-domain-containing protein</fullName>
    </submittedName>
</protein>
<proteinExistence type="predicted"/>
<keyword evidence="4 6" id="KW-0472">Membrane</keyword>
<feature type="transmembrane region" description="Helical" evidence="6">
    <location>
        <begin position="33"/>
        <end position="55"/>
    </location>
</feature>
<dbReference type="OrthoDB" id="165382at2759"/>
<dbReference type="Pfam" id="PF05653">
    <property type="entry name" value="Mg_trans_NIPA"/>
    <property type="match status" value="1"/>
</dbReference>
<dbReference type="GO" id="GO:0015095">
    <property type="term" value="F:magnesium ion transmembrane transporter activity"/>
    <property type="evidence" value="ECO:0007669"/>
    <property type="project" value="InterPro"/>
</dbReference>
<keyword evidence="3 6" id="KW-1133">Transmembrane helix</keyword>
<feature type="transmembrane region" description="Helical" evidence="6">
    <location>
        <begin position="338"/>
        <end position="354"/>
    </location>
</feature>
<evidence type="ECO:0000256" key="3">
    <source>
        <dbReference type="ARBA" id="ARBA00022989"/>
    </source>
</evidence>
<dbReference type="EMBL" id="MU157825">
    <property type="protein sequence ID" value="KAF9535114.1"/>
    <property type="molecule type" value="Genomic_DNA"/>
</dbReference>
<evidence type="ECO:0000256" key="2">
    <source>
        <dbReference type="ARBA" id="ARBA00022692"/>
    </source>
</evidence>
<dbReference type="Proteomes" id="UP000807306">
    <property type="component" value="Unassembled WGS sequence"/>
</dbReference>
<evidence type="ECO:0000256" key="5">
    <source>
        <dbReference type="SAM" id="MobiDB-lite"/>
    </source>
</evidence>
<feature type="transmembrane region" description="Helical" evidence="6">
    <location>
        <begin position="218"/>
        <end position="239"/>
    </location>
</feature>
<evidence type="ECO:0000256" key="6">
    <source>
        <dbReference type="SAM" id="Phobius"/>
    </source>
</evidence>